<protein>
    <submittedName>
        <fullName evidence="1">Polyketide cyclase</fullName>
    </submittedName>
</protein>
<dbReference type="PROSITE" id="PS51257">
    <property type="entry name" value="PROKAR_LIPOPROTEIN"/>
    <property type="match status" value="1"/>
</dbReference>
<dbReference type="Gene3D" id="3.30.530.20">
    <property type="match status" value="1"/>
</dbReference>
<dbReference type="AlphaFoldDB" id="A0A1Z2L9V2"/>
<dbReference type="InterPro" id="IPR019587">
    <property type="entry name" value="Polyketide_cyclase/dehydratase"/>
</dbReference>
<evidence type="ECO:0000313" key="1">
    <source>
        <dbReference type="EMBL" id="ARZ71074.1"/>
    </source>
</evidence>
<sequence length="164" mass="18692">MTVEPRTSRTGRHHYRFHSEWDLAVAPATVYACLGTPDDYPAWWPQIRQVTRTGTGPDTGTARIRSFLPYELTVTVRAGRQDPAARVLEITMTGDVEGWARWTVLPRHPTGTHLRYEQAVEARRPLLRLLALPARPLLRANHTWMMRGARRGLRARLAPHTEGI</sequence>
<dbReference type="Pfam" id="PF10604">
    <property type="entry name" value="Polyketide_cyc2"/>
    <property type="match status" value="1"/>
</dbReference>
<dbReference type="EMBL" id="CP021744">
    <property type="protein sequence ID" value="ARZ71074.1"/>
    <property type="molecule type" value="Genomic_DNA"/>
</dbReference>
<name>A0A1Z2L9V2_9ACTN</name>
<gene>
    <name evidence="1" type="ORF">SMD11_5494</name>
</gene>
<organism evidence="1 2">
    <name type="scientific">Streptomyces albireticuli</name>
    <dbReference type="NCBI Taxonomy" id="1940"/>
    <lineage>
        <taxon>Bacteria</taxon>
        <taxon>Bacillati</taxon>
        <taxon>Actinomycetota</taxon>
        <taxon>Actinomycetes</taxon>
        <taxon>Kitasatosporales</taxon>
        <taxon>Streptomycetaceae</taxon>
        <taxon>Streptomyces</taxon>
    </lineage>
</organism>
<proteinExistence type="predicted"/>
<dbReference type="RefSeq" id="WP_087928936.1">
    <property type="nucleotide sequence ID" value="NZ_CP021744.1"/>
</dbReference>
<dbReference type="OrthoDB" id="5402478at2"/>
<reference evidence="1 2" key="1">
    <citation type="submission" date="2017-06" db="EMBL/GenBank/DDBJ databases">
        <title>Streptomyces albireticuli Genome sequencing and assembly.</title>
        <authorList>
            <person name="Wang Y."/>
            <person name="Du B."/>
            <person name="Ding Y."/>
            <person name="Liu H."/>
            <person name="Hou Q."/>
            <person name="Liu K."/>
            <person name="Yao L."/>
            <person name="Wang C."/>
        </authorList>
    </citation>
    <scope>NUCLEOTIDE SEQUENCE [LARGE SCALE GENOMIC DNA]</scope>
    <source>
        <strain evidence="1 2">MDJK11</strain>
    </source>
</reference>
<dbReference type="KEGG" id="salj:SMD11_5494"/>
<evidence type="ECO:0000313" key="2">
    <source>
        <dbReference type="Proteomes" id="UP000195755"/>
    </source>
</evidence>
<dbReference type="Proteomes" id="UP000195755">
    <property type="component" value="Chromosome"/>
</dbReference>
<dbReference type="SUPFAM" id="SSF55961">
    <property type="entry name" value="Bet v1-like"/>
    <property type="match status" value="1"/>
</dbReference>
<accession>A0A1Z2L9V2</accession>
<dbReference type="InterPro" id="IPR023393">
    <property type="entry name" value="START-like_dom_sf"/>
</dbReference>